<reference evidence="3" key="2">
    <citation type="submission" date="2020-09" db="EMBL/GenBank/DDBJ databases">
        <authorList>
            <person name="Sun Q."/>
            <person name="Ohkuma M."/>
        </authorList>
    </citation>
    <scope>NUCLEOTIDE SEQUENCE</scope>
    <source>
        <strain evidence="3">JCM 3313</strain>
    </source>
</reference>
<name>A0A918EHL5_9PSEU</name>
<dbReference type="InterPro" id="IPR050267">
    <property type="entry name" value="Anti-sigma-factor_SerPK"/>
</dbReference>
<evidence type="ECO:0000259" key="2">
    <source>
        <dbReference type="Pfam" id="PF13581"/>
    </source>
</evidence>
<dbReference type="PANTHER" id="PTHR35526">
    <property type="entry name" value="ANTI-SIGMA-F FACTOR RSBW-RELATED"/>
    <property type="match status" value="1"/>
</dbReference>
<dbReference type="GO" id="GO:0004674">
    <property type="term" value="F:protein serine/threonine kinase activity"/>
    <property type="evidence" value="ECO:0007669"/>
    <property type="project" value="UniProtKB-KW"/>
</dbReference>
<dbReference type="EMBL" id="BMRG01000023">
    <property type="protein sequence ID" value="GGP82817.1"/>
    <property type="molecule type" value="Genomic_DNA"/>
</dbReference>
<keyword evidence="1" id="KW-0808">Transferase</keyword>
<dbReference type="PANTHER" id="PTHR35526:SF3">
    <property type="entry name" value="ANTI-SIGMA-F FACTOR RSBW"/>
    <property type="match status" value="1"/>
</dbReference>
<dbReference type="Pfam" id="PF13581">
    <property type="entry name" value="HATPase_c_2"/>
    <property type="match status" value="1"/>
</dbReference>
<feature type="domain" description="Histidine kinase/HSP90-like ATPase" evidence="2">
    <location>
        <begin position="19"/>
        <end position="120"/>
    </location>
</feature>
<reference evidence="3" key="1">
    <citation type="journal article" date="2014" name="Int. J. Syst. Evol. Microbiol.">
        <title>Complete genome sequence of Corynebacterium casei LMG S-19264T (=DSM 44701T), isolated from a smear-ripened cheese.</title>
        <authorList>
            <consortium name="US DOE Joint Genome Institute (JGI-PGF)"/>
            <person name="Walter F."/>
            <person name="Albersmeier A."/>
            <person name="Kalinowski J."/>
            <person name="Ruckert C."/>
        </authorList>
    </citation>
    <scope>NUCLEOTIDE SEQUENCE</scope>
    <source>
        <strain evidence="3">JCM 3313</strain>
    </source>
</reference>
<evidence type="ECO:0000256" key="1">
    <source>
        <dbReference type="ARBA" id="ARBA00022527"/>
    </source>
</evidence>
<comment type="caution">
    <text evidence="3">The sequence shown here is derived from an EMBL/GenBank/DDBJ whole genome shotgun (WGS) entry which is preliminary data.</text>
</comment>
<gene>
    <name evidence="3" type="ORF">GCM10010185_66090</name>
</gene>
<dbReference type="InterPro" id="IPR003594">
    <property type="entry name" value="HATPase_dom"/>
</dbReference>
<dbReference type="SUPFAM" id="SSF55874">
    <property type="entry name" value="ATPase domain of HSP90 chaperone/DNA topoisomerase II/histidine kinase"/>
    <property type="match status" value="1"/>
</dbReference>
<dbReference type="InterPro" id="IPR036890">
    <property type="entry name" value="HATPase_C_sf"/>
</dbReference>
<dbReference type="AlphaFoldDB" id="A0A918EHL5"/>
<evidence type="ECO:0000313" key="4">
    <source>
        <dbReference type="Proteomes" id="UP000639606"/>
    </source>
</evidence>
<dbReference type="CDD" id="cd16936">
    <property type="entry name" value="HATPase_RsbW-like"/>
    <property type="match status" value="1"/>
</dbReference>
<dbReference type="RefSeq" id="WP_189227269.1">
    <property type="nucleotide sequence ID" value="NZ_BMRG01000023.1"/>
</dbReference>
<accession>A0A918EHL5</accession>
<dbReference type="Proteomes" id="UP000639606">
    <property type="component" value="Unassembled WGS sequence"/>
</dbReference>
<proteinExistence type="predicted"/>
<keyword evidence="4" id="KW-1185">Reference proteome</keyword>
<sequence>MAVACDDRVDLALRSVLPLAQLRRRITTALADVEDERLTDVLLVGNELVNNAYEHAASPRPVRLARLADRVRIEVDDASPHRLPVLGRPGGQPVGLGLLVVARLAVDWGVEQHEDHKTVWAEVGTG</sequence>
<keyword evidence="1" id="KW-0723">Serine/threonine-protein kinase</keyword>
<keyword evidence="1" id="KW-0418">Kinase</keyword>
<protein>
    <submittedName>
        <fullName evidence="3">ATPase</fullName>
    </submittedName>
</protein>
<dbReference type="Gene3D" id="3.30.565.10">
    <property type="entry name" value="Histidine kinase-like ATPase, C-terminal domain"/>
    <property type="match status" value="1"/>
</dbReference>
<organism evidence="3 4">
    <name type="scientific">Saccharothrix coeruleofusca</name>
    <dbReference type="NCBI Taxonomy" id="33919"/>
    <lineage>
        <taxon>Bacteria</taxon>
        <taxon>Bacillati</taxon>
        <taxon>Actinomycetota</taxon>
        <taxon>Actinomycetes</taxon>
        <taxon>Pseudonocardiales</taxon>
        <taxon>Pseudonocardiaceae</taxon>
        <taxon>Saccharothrix</taxon>
    </lineage>
</organism>
<evidence type="ECO:0000313" key="3">
    <source>
        <dbReference type="EMBL" id="GGP82817.1"/>
    </source>
</evidence>